<dbReference type="Pfam" id="PF18052">
    <property type="entry name" value="Rx_N"/>
    <property type="match status" value="1"/>
</dbReference>
<evidence type="ECO:0000256" key="1">
    <source>
        <dbReference type="ARBA" id="ARBA00008894"/>
    </source>
</evidence>
<dbReference type="PRINTS" id="PR00364">
    <property type="entry name" value="DISEASERSIST"/>
</dbReference>
<evidence type="ECO:0000256" key="2">
    <source>
        <dbReference type="ARBA" id="ARBA00022614"/>
    </source>
</evidence>
<keyword evidence="5" id="KW-0611">Plant defense</keyword>
<dbReference type="InterPro" id="IPR002182">
    <property type="entry name" value="NB-ARC"/>
</dbReference>
<evidence type="ECO:0000256" key="5">
    <source>
        <dbReference type="ARBA" id="ARBA00022821"/>
    </source>
</evidence>
<dbReference type="PANTHER" id="PTHR36766:SF64">
    <property type="entry name" value="OS12G0206100 PROTEIN"/>
    <property type="match status" value="1"/>
</dbReference>
<reference evidence="9 10" key="1">
    <citation type="journal article" date="2021" name="Hortic Res">
        <title>Chromosome-scale assembly of the Dendrobium chrysotoxum genome enhances the understanding of orchid evolution.</title>
        <authorList>
            <person name="Zhang Y."/>
            <person name="Zhang G.Q."/>
            <person name="Zhang D."/>
            <person name="Liu X.D."/>
            <person name="Xu X.Y."/>
            <person name="Sun W.H."/>
            <person name="Yu X."/>
            <person name="Zhu X."/>
            <person name="Wang Z.W."/>
            <person name="Zhao X."/>
            <person name="Zhong W.Y."/>
            <person name="Chen H."/>
            <person name="Yin W.L."/>
            <person name="Huang T."/>
            <person name="Niu S.C."/>
            <person name="Liu Z.J."/>
        </authorList>
    </citation>
    <scope>NUCLEOTIDE SEQUENCE [LARGE SCALE GENOMIC DNA]</scope>
    <source>
        <strain evidence="9">Lindl</strain>
    </source>
</reference>
<sequence length="429" mass="49485">MYRREPVDYLHLFPSLFLLTVQLFCPTSIVAAMADMFLEPIIEMLISAGSHYLKDRVTWHKRTKEELEKLKGKLPQIQAVVHFASSQDQITDQNRALNTWLWQLRDAIDDAKDVLDEMEYMELEKQVTKNKKLRRVRSIFKFMKKKVVKIGKRVLKIDRTLKRLEEAVQKLDEVSTTGVDTLLHLVKYERQELQNQQLDLHGVRETGPSPKSALNVRDKETKLVLEWVRNPSNEPRGTDLYRNISLLSIVGHGGMGKTTLLQLVYKDVNKDEIAKEFELKMWVCVSNNFDVKKVIADMLQSLKMERPRCDTLDALQNSLRTEMMSKKFLLVLDDVWDEEEGRDQSKWEDVLPSLASEAFGGKILVTTRTESVALMFARVISKKKEIVKLEGLEEDACLQLLNSNAFAGVENPSDDDHKKLRAIAIILLF</sequence>
<evidence type="ECO:0000259" key="8">
    <source>
        <dbReference type="Pfam" id="PF18052"/>
    </source>
</evidence>
<comment type="caution">
    <text evidence="9">The sequence shown here is derived from an EMBL/GenBank/DDBJ whole genome shotgun (WGS) entry which is preliminary data.</text>
</comment>
<evidence type="ECO:0000313" key="10">
    <source>
        <dbReference type="Proteomes" id="UP000775213"/>
    </source>
</evidence>
<dbReference type="Gene3D" id="3.40.50.300">
    <property type="entry name" value="P-loop containing nucleotide triphosphate hydrolases"/>
    <property type="match status" value="1"/>
</dbReference>
<evidence type="ECO:0008006" key="11">
    <source>
        <dbReference type="Google" id="ProtNLM"/>
    </source>
</evidence>
<evidence type="ECO:0000313" key="9">
    <source>
        <dbReference type="EMBL" id="KAH0462895.1"/>
    </source>
</evidence>
<dbReference type="PANTHER" id="PTHR36766">
    <property type="entry name" value="PLANT BROAD-SPECTRUM MILDEW RESISTANCE PROTEIN RPW8"/>
    <property type="match status" value="1"/>
</dbReference>
<dbReference type="Pfam" id="PF00931">
    <property type="entry name" value="NB-ARC"/>
    <property type="match status" value="1"/>
</dbReference>
<keyword evidence="4" id="KW-0547">Nucleotide-binding</keyword>
<dbReference type="AlphaFoldDB" id="A0AAV7H3X9"/>
<gene>
    <name evidence="9" type="ORF">IEQ34_007477</name>
</gene>
<keyword evidence="3" id="KW-0677">Repeat</keyword>
<dbReference type="SUPFAM" id="SSF52540">
    <property type="entry name" value="P-loop containing nucleoside triphosphate hydrolases"/>
    <property type="match status" value="1"/>
</dbReference>
<comment type="similarity">
    <text evidence="1">Belongs to the disease resistance NB-LRR family.</text>
</comment>
<evidence type="ECO:0000259" key="7">
    <source>
        <dbReference type="Pfam" id="PF00931"/>
    </source>
</evidence>
<dbReference type="InterPro" id="IPR041118">
    <property type="entry name" value="Rx_N"/>
</dbReference>
<dbReference type="Proteomes" id="UP000775213">
    <property type="component" value="Unassembled WGS sequence"/>
</dbReference>
<protein>
    <recommendedName>
        <fullName evidence="11">Disease resistance protein</fullName>
    </recommendedName>
</protein>
<organism evidence="9 10">
    <name type="scientific">Dendrobium chrysotoxum</name>
    <name type="common">Orchid</name>
    <dbReference type="NCBI Taxonomy" id="161865"/>
    <lineage>
        <taxon>Eukaryota</taxon>
        <taxon>Viridiplantae</taxon>
        <taxon>Streptophyta</taxon>
        <taxon>Embryophyta</taxon>
        <taxon>Tracheophyta</taxon>
        <taxon>Spermatophyta</taxon>
        <taxon>Magnoliopsida</taxon>
        <taxon>Liliopsida</taxon>
        <taxon>Asparagales</taxon>
        <taxon>Orchidaceae</taxon>
        <taxon>Epidendroideae</taxon>
        <taxon>Malaxideae</taxon>
        <taxon>Dendrobiinae</taxon>
        <taxon>Dendrobium</taxon>
    </lineage>
</organism>
<proteinExistence type="inferred from homology"/>
<feature type="domain" description="NB-ARC" evidence="7">
    <location>
        <begin position="243"/>
        <end position="407"/>
    </location>
</feature>
<dbReference type="GO" id="GO:0006952">
    <property type="term" value="P:defense response"/>
    <property type="evidence" value="ECO:0007669"/>
    <property type="project" value="UniProtKB-KW"/>
</dbReference>
<evidence type="ECO:0000256" key="4">
    <source>
        <dbReference type="ARBA" id="ARBA00022741"/>
    </source>
</evidence>
<dbReference type="GO" id="GO:0005524">
    <property type="term" value="F:ATP binding"/>
    <property type="evidence" value="ECO:0007669"/>
    <property type="project" value="UniProtKB-KW"/>
</dbReference>
<keyword evidence="2" id="KW-0433">Leucine-rich repeat</keyword>
<dbReference type="EMBL" id="JAGFBR010000008">
    <property type="protein sequence ID" value="KAH0462895.1"/>
    <property type="molecule type" value="Genomic_DNA"/>
</dbReference>
<dbReference type="InterPro" id="IPR027417">
    <property type="entry name" value="P-loop_NTPase"/>
</dbReference>
<dbReference type="GO" id="GO:0043531">
    <property type="term" value="F:ADP binding"/>
    <property type="evidence" value="ECO:0007669"/>
    <property type="project" value="InterPro"/>
</dbReference>
<feature type="domain" description="Disease resistance N-terminal" evidence="8">
    <location>
        <begin position="43"/>
        <end position="134"/>
    </location>
</feature>
<keyword evidence="10" id="KW-1185">Reference proteome</keyword>
<keyword evidence="6" id="KW-0067">ATP-binding</keyword>
<evidence type="ECO:0000256" key="6">
    <source>
        <dbReference type="ARBA" id="ARBA00022840"/>
    </source>
</evidence>
<name>A0AAV7H3X9_DENCH</name>
<evidence type="ECO:0000256" key="3">
    <source>
        <dbReference type="ARBA" id="ARBA00022737"/>
    </source>
</evidence>
<accession>A0AAV7H3X9</accession>
<dbReference type="Gene3D" id="1.20.5.4130">
    <property type="match status" value="1"/>
</dbReference>